<proteinExistence type="predicted"/>
<protein>
    <submittedName>
        <fullName evidence="2">Uncharacterized protein</fullName>
    </submittedName>
</protein>
<gene>
    <name evidence="2" type="ORF">TSPGSL018_18628</name>
</gene>
<feature type="non-terminal residue" evidence="2">
    <location>
        <position position="143"/>
    </location>
</feature>
<name>A0A061S2B1_9CHLO</name>
<evidence type="ECO:0000313" key="2">
    <source>
        <dbReference type="EMBL" id="JAC77045.1"/>
    </source>
</evidence>
<feature type="region of interest" description="Disordered" evidence="1">
    <location>
        <begin position="115"/>
        <end position="143"/>
    </location>
</feature>
<organism evidence="2">
    <name type="scientific">Tetraselmis sp. GSL018</name>
    <dbReference type="NCBI Taxonomy" id="582737"/>
    <lineage>
        <taxon>Eukaryota</taxon>
        <taxon>Viridiplantae</taxon>
        <taxon>Chlorophyta</taxon>
        <taxon>core chlorophytes</taxon>
        <taxon>Chlorodendrophyceae</taxon>
        <taxon>Chlorodendrales</taxon>
        <taxon>Chlorodendraceae</taxon>
        <taxon>Tetraselmis</taxon>
    </lineage>
</organism>
<reference evidence="2" key="1">
    <citation type="submission" date="2014-05" db="EMBL/GenBank/DDBJ databases">
        <title>The transcriptome of the halophilic microalga Tetraselmis sp. GSL018 isolated from the Great Salt Lake, Utah.</title>
        <authorList>
            <person name="Jinkerson R.E."/>
            <person name="D'Adamo S."/>
            <person name="Posewitz M.C."/>
        </authorList>
    </citation>
    <scope>NUCLEOTIDE SEQUENCE</scope>
    <source>
        <strain evidence="2">GSL018</strain>
    </source>
</reference>
<accession>A0A061S2B1</accession>
<feature type="compositionally biased region" description="Polar residues" evidence="1">
    <location>
        <begin position="1"/>
        <end position="21"/>
    </location>
</feature>
<feature type="region of interest" description="Disordered" evidence="1">
    <location>
        <begin position="1"/>
        <end position="25"/>
    </location>
</feature>
<dbReference type="AlphaFoldDB" id="A0A061S2B1"/>
<dbReference type="EMBL" id="GBEZ01008498">
    <property type="protein sequence ID" value="JAC77045.1"/>
    <property type="molecule type" value="Transcribed_RNA"/>
</dbReference>
<sequence length="143" mass="15588">MSSTGGPTSGASQVPPNQMWESFQEKGREFGSQVLKRAQSVKVPAELEPTIQNARQATVETWSRLPVPVQQVMPFVAVGATVGIGVKLLGDRALYAEKMKSTRLETELKVVTEERDRLKASLSMPRTEQELKMSSAVADATQA</sequence>
<evidence type="ECO:0000256" key="1">
    <source>
        <dbReference type="SAM" id="MobiDB-lite"/>
    </source>
</evidence>